<dbReference type="Pfam" id="PF06980">
    <property type="entry name" value="DUF1302"/>
    <property type="match status" value="1"/>
</dbReference>
<sequence length="494" mass="57358">MQIKTIKRFSGCIIVSMVFISALLVNLCFGLQVCGVMEANTQENKVFEITDETPDFLFNILEDDSKATHKEIIKDDPLDSIEAPSKLSMGGDLRNETGYRINKPHHFSKIKNSLNLEVSGDLSNTLSYVIGSRFSYDAVFDLTDNYNNTVEDDQRVRADVRDAYLDLGFGNFDFRLGNQQIVWGQAVGLFFADIVNPKDLREYILSDLDQIRIPVPAANLEYYYNRFYFQMIFIPFPEFNEFGKQGSEFDFLRSLYNRNADYVFNHPSEPSNSLDNSEVGFRFSQLADGWDISVFYLYDVYNFPVNYRRIALNPSGSKHPVTITYLPEYERMHRLGTTFSKEVMDAIFKGEFIYSNNMFLQSSDPADLDGIEKSDSFDWLLGVDYTFFNSLDTNFQFMQRIIFDHKDIMVQNKVATSFSIWLKTGFYDNLIEPELFFVSSINQRDALFRPKIIYNYRDNLKLILGADVFFGELDGDFGVFDENDRVYFEILYKF</sequence>
<keyword evidence="1" id="KW-1133">Transmembrane helix</keyword>
<dbReference type="Proteomes" id="UP000199608">
    <property type="component" value="Unassembled WGS sequence"/>
</dbReference>
<dbReference type="InterPro" id="IPR010727">
    <property type="entry name" value="DUF1302"/>
</dbReference>
<accession>A0A1H2EQB3</accession>
<keyword evidence="1" id="KW-0472">Membrane</keyword>
<evidence type="ECO:0000256" key="1">
    <source>
        <dbReference type="SAM" id="Phobius"/>
    </source>
</evidence>
<name>A0A1H2EQB3_9BACT</name>
<dbReference type="EMBL" id="FNLL01000003">
    <property type="protein sequence ID" value="SDT97281.1"/>
    <property type="molecule type" value="Genomic_DNA"/>
</dbReference>
<gene>
    <name evidence="2" type="ORF">SAMN04487931_103286</name>
</gene>
<organism evidence="2 3">
    <name type="scientific">Desulfobacula phenolica</name>
    <dbReference type="NCBI Taxonomy" id="90732"/>
    <lineage>
        <taxon>Bacteria</taxon>
        <taxon>Pseudomonadati</taxon>
        <taxon>Thermodesulfobacteriota</taxon>
        <taxon>Desulfobacteria</taxon>
        <taxon>Desulfobacterales</taxon>
        <taxon>Desulfobacteraceae</taxon>
        <taxon>Desulfobacula</taxon>
    </lineage>
</organism>
<keyword evidence="3" id="KW-1185">Reference proteome</keyword>
<evidence type="ECO:0000313" key="2">
    <source>
        <dbReference type="EMBL" id="SDT97281.1"/>
    </source>
</evidence>
<evidence type="ECO:0000313" key="3">
    <source>
        <dbReference type="Proteomes" id="UP000199608"/>
    </source>
</evidence>
<evidence type="ECO:0008006" key="4">
    <source>
        <dbReference type="Google" id="ProtNLM"/>
    </source>
</evidence>
<keyword evidence="1" id="KW-0812">Transmembrane</keyword>
<protein>
    <recommendedName>
        <fullName evidence="4">Beta-barrel porin 2</fullName>
    </recommendedName>
</protein>
<reference evidence="3" key="1">
    <citation type="submission" date="2016-10" db="EMBL/GenBank/DDBJ databases">
        <authorList>
            <person name="Varghese N."/>
            <person name="Submissions S."/>
        </authorList>
    </citation>
    <scope>NUCLEOTIDE SEQUENCE [LARGE SCALE GENOMIC DNA]</scope>
    <source>
        <strain evidence="3">DSM 3384</strain>
    </source>
</reference>
<feature type="transmembrane region" description="Helical" evidence="1">
    <location>
        <begin position="12"/>
        <end position="33"/>
    </location>
</feature>
<dbReference type="AlphaFoldDB" id="A0A1H2EQB3"/>
<proteinExistence type="predicted"/>